<feature type="non-terminal residue" evidence="1">
    <location>
        <position position="84"/>
    </location>
</feature>
<dbReference type="Gene3D" id="3.30.70.1430">
    <property type="entry name" value="Multidrug efflux transporter AcrB pore domain"/>
    <property type="match status" value="1"/>
</dbReference>
<evidence type="ECO:0000313" key="1">
    <source>
        <dbReference type="EMBL" id="OYV80996.1"/>
    </source>
</evidence>
<protein>
    <recommendedName>
        <fullName evidence="3">Efflux RND transporter permease subunit</fullName>
    </recommendedName>
</protein>
<dbReference type="Gene3D" id="1.20.1640.10">
    <property type="entry name" value="Multidrug efflux transporter AcrB transmembrane domain"/>
    <property type="match status" value="1"/>
</dbReference>
<accession>A0A257T961</accession>
<name>A0A257T961_9PROT</name>
<dbReference type="Proteomes" id="UP000216779">
    <property type="component" value="Unassembled WGS sequence"/>
</dbReference>
<sequence length="84" mass="9534">MKRYLDFLWENRFSIILATLFLLAAGWFALQGLPESVFPNVDFPRVTVLVNDGSLPVKFMEVEITRPLEALAKGQPGVRLVRSQ</sequence>
<dbReference type="Pfam" id="PF00873">
    <property type="entry name" value="ACR_tran"/>
    <property type="match status" value="1"/>
</dbReference>
<dbReference type="EMBL" id="NCBC01000210">
    <property type="protein sequence ID" value="OYV80996.1"/>
    <property type="molecule type" value="Genomic_DNA"/>
</dbReference>
<comment type="caution">
    <text evidence="1">The sequence shown here is derived from an EMBL/GenBank/DDBJ whole genome shotgun (WGS) entry which is preliminary data.</text>
</comment>
<organism evidence="1 2">
    <name type="scientific">Acidithiobacillus ferrivorans</name>
    <dbReference type="NCBI Taxonomy" id="160808"/>
    <lineage>
        <taxon>Bacteria</taxon>
        <taxon>Pseudomonadati</taxon>
        <taxon>Pseudomonadota</taxon>
        <taxon>Acidithiobacillia</taxon>
        <taxon>Acidithiobacillales</taxon>
        <taxon>Acidithiobacillaceae</taxon>
        <taxon>Acidithiobacillus</taxon>
    </lineage>
</organism>
<dbReference type="InterPro" id="IPR001036">
    <property type="entry name" value="Acrflvin-R"/>
</dbReference>
<evidence type="ECO:0000313" key="2">
    <source>
        <dbReference type="Proteomes" id="UP000216779"/>
    </source>
</evidence>
<dbReference type="GO" id="GO:0016020">
    <property type="term" value="C:membrane"/>
    <property type="evidence" value="ECO:0007669"/>
    <property type="project" value="InterPro"/>
</dbReference>
<evidence type="ECO:0008006" key="3">
    <source>
        <dbReference type="Google" id="ProtNLM"/>
    </source>
</evidence>
<dbReference type="GO" id="GO:0022857">
    <property type="term" value="F:transmembrane transporter activity"/>
    <property type="evidence" value="ECO:0007669"/>
    <property type="project" value="InterPro"/>
</dbReference>
<proteinExistence type="predicted"/>
<gene>
    <name evidence="1" type="ORF">B7Z70_06920</name>
</gene>
<reference evidence="1 2" key="1">
    <citation type="submission" date="2017-03" db="EMBL/GenBank/DDBJ databases">
        <title>Lifting the veil on microbial sulfur biogeochemistry in mining wastewaters.</title>
        <authorList>
            <person name="Kantor R.S."/>
            <person name="Colenbrander Nelson T."/>
            <person name="Marshall S."/>
            <person name="Bennett D."/>
            <person name="Apte S."/>
            <person name="Camacho D."/>
            <person name="Thomas B.C."/>
            <person name="Warren L.A."/>
            <person name="Banfield J.F."/>
        </authorList>
    </citation>
    <scope>NUCLEOTIDE SEQUENCE [LARGE SCALE GENOMIC DNA]</scope>
    <source>
        <strain evidence="1">21-59-9</strain>
    </source>
</reference>
<dbReference type="AlphaFoldDB" id="A0A257T961"/>